<proteinExistence type="predicted"/>
<evidence type="ECO:0000259" key="1">
    <source>
        <dbReference type="Pfam" id="PF05292"/>
    </source>
</evidence>
<dbReference type="Gene3D" id="3.40.630.150">
    <property type="entry name" value="Malonyl-CoA decarboxylase, catalytic domain"/>
    <property type="match status" value="2"/>
</dbReference>
<dbReference type="EMBL" id="CP111017">
    <property type="protein sequence ID" value="WAR08338.1"/>
    <property type="molecule type" value="Genomic_DNA"/>
</dbReference>
<organism evidence="2 3">
    <name type="scientific">Mya arenaria</name>
    <name type="common">Soft-shell clam</name>
    <dbReference type="NCBI Taxonomy" id="6604"/>
    <lineage>
        <taxon>Eukaryota</taxon>
        <taxon>Metazoa</taxon>
        <taxon>Spiralia</taxon>
        <taxon>Lophotrochozoa</taxon>
        <taxon>Mollusca</taxon>
        <taxon>Bivalvia</taxon>
        <taxon>Autobranchia</taxon>
        <taxon>Heteroconchia</taxon>
        <taxon>Euheterodonta</taxon>
        <taxon>Imparidentia</taxon>
        <taxon>Neoheterodontei</taxon>
        <taxon>Myida</taxon>
        <taxon>Myoidea</taxon>
        <taxon>Myidae</taxon>
        <taxon>Mya</taxon>
    </lineage>
</organism>
<feature type="domain" description="Malonyl-CoA decarboxylase C-terminal" evidence="1">
    <location>
        <begin position="181"/>
        <end position="240"/>
    </location>
</feature>
<sequence length="492" mass="56132">MQSRGEQVMTTVKPATRIDRTYARCYSNGTGSSLLKDELKFLQSFYASETHGVLSIESGCRRFCELYRSMDAGSKMELLRHIAENYGVDQTVIVNVAQRVIDIQWLLSKSATSVSETDRAHLTSLQLCLKELLSLWFTMGFLRLERLTWQSPCDVLQKKVGWARDGCSVSEGAVVPITHQGFLRLERLIWQSPCDVLQKISEFEAVHPVRHWADLKRRVGPYRRCFVFTHTSMPREPIVSILERPGGLHGVDLGNYLIKRAAGELAREWPQITQFSSISPIPGFREWLLGEINRQIAALKDGSREGSAHLLTLEEVESICSISNTSNDILLALLHVKELINDHIWTKSPQTSQTLKPLLMRLCSQYLYKAKRRGYALNSVGKMTLPRIWQTVIYTFKTLLYYEYSIGLTVLFISQLMLNYNYISTLPNFHLQNGAVLWRLNWAADMTSRGLENSCGLMANYRYFLNDTVTNSQRYIESGYICASEQVLLLCG</sequence>
<protein>
    <submittedName>
        <fullName evidence="2">DCMC-like protein</fullName>
    </submittedName>
</protein>
<dbReference type="InterPro" id="IPR038917">
    <property type="entry name" value="Malonyl_CoA_deC"/>
</dbReference>
<accession>A0ABY7EEA6</accession>
<dbReference type="Gene3D" id="1.20.140.90">
    <property type="entry name" value="Malonyl-CoA decarboxylase, oligemerization domain"/>
    <property type="match status" value="1"/>
</dbReference>
<dbReference type="Proteomes" id="UP001164746">
    <property type="component" value="Chromosome 6"/>
</dbReference>
<feature type="domain" description="Malonyl-CoA decarboxylase C-terminal" evidence="1">
    <location>
        <begin position="246"/>
        <end position="385"/>
    </location>
</feature>
<keyword evidence="3" id="KW-1185">Reference proteome</keyword>
<dbReference type="InterPro" id="IPR007956">
    <property type="entry name" value="Malonyl_CoA_deC_C"/>
</dbReference>
<dbReference type="Pfam" id="PF05292">
    <property type="entry name" value="MCD"/>
    <property type="match status" value="3"/>
</dbReference>
<dbReference type="InterPro" id="IPR042303">
    <property type="entry name" value="Malonyl_CoA_deC_C_sf"/>
</dbReference>
<dbReference type="PANTHER" id="PTHR28641:SF1">
    <property type="entry name" value="MALONYL-COA DECARBOXYLASE, MITOCHONDRIAL"/>
    <property type="match status" value="1"/>
</dbReference>
<evidence type="ECO:0000313" key="2">
    <source>
        <dbReference type="EMBL" id="WAR08338.1"/>
    </source>
</evidence>
<gene>
    <name evidence="2" type="ORF">MAR_018296</name>
</gene>
<feature type="domain" description="Malonyl-CoA decarboxylase C-terminal" evidence="1">
    <location>
        <begin position="421"/>
        <end position="463"/>
    </location>
</feature>
<dbReference type="PANTHER" id="PTHR28641">
    <property type="match status" value="1"/>
</dbReference>
<evidence type="ECO:0000313" key="3">
    <source>
        <dbReference type="Proteomes" id="UP001164746"/>
    </source>
</evidence>
<name>A0ABY7EEA6_MYAAR</name>
<dbReference type="InterPro" id="IPR038351">
    <property type="entry name" value="MCD_N_sf"/>
</dbReference>
<reference evidence="2" key="1">
    <citation type="submission" date="2022-11" db="EMBL/GenBank/DDBJ databases">
        <title>Centuries of genome instability and evolution in soft-shell clam transmissible cancer (bioRxiv).</title>
        <authorList>
            <person name="Hart S.F.M."/>
            <person name="Yonemitsu M.A."/>
            <person name="Giersch R.M."/>
            <person name="Beal B.F."/>
            <person name="Arriagada G."/>
            <person name="Davis B.W."/>
            <person name="Ostrander E.A."/>
            <person name="Goff S.P."/>
            <person name="Metzger M.J."/>
        </authorList>
    </citation>
    <scope>NUCLEOTIDE SEQUENCE</scope>
    <source>
        <strain evidence="2">MELC-2E11</strain>
        <tissue evidence="2">Siphon/mantle</tissue>
    </source>
</reference>